<evidence type="ECO:0000256" key="5">
    <source>
        <dbReference type="ARBA" id="ARBA00023295"/>
    </source>
</evidence>
<evidence type="ECO:0000256" key="4">
    <source>
        <dbReference type="ARBA" id="ARBA00022801"/>
    </source>
</evidence>
<dbReference type="Pfam" id="PF02837">
    <property type="entry name" value="Glyco_hydro_2_N"/>
    <property type="match status" value="1"/>
</dbReference>
<dbReference type="InterPro" id="IPR050347">
    <property type="entry name" value="Bact_Beta-galactosidase"/>
</dbReference>
<dbReference type="InterPro" id="IPR006104">
    <property type="entry name" value="Glyco_hydro_2_N"/>
</dbReference>
<organism evidence="7">
    <name type="scientific">Mediterraneibacter gnavus</name>
    <name type="common">Ruminococcus gnavus</name>
    <dbReference type="NCBI Taxonomy" id="33038"/>
    <lineage>
        <taxon>Bacteria</taxon>
        <taxon>Bacillati</taxon>
        <taxon>Bacillota</taxon>
        <taxon>Clostridia</taxon>
        <taxon>Lachnospirales</taxon>
        <taxon>Lachnospiraceae</taxon>
        <taxon>Mediterraneibacter</taxon>
    </lineage>
</organism>
<evidence type="ECO:0000259" key="6">
    <source>
        <dbReference type="Pfam" id="PF02837"/>
    </source>
</evidence>
<evidence type="ECO:0000256" key="3">
    <source>
        <dbReference type="ARBA" id="ARBA00012756"/>
    </source>
</evidence>
<evidence type="ECO:0000256" key="2">
    <source>
        <dbReference type="ARBA" id="ARBA00007401"/>
    </source>
</evidence>
<keyword evidence="5 7" id="KW-0326">Glycosidase</keyword>
<reference evidence="7" key="1">
    <citation type="submission" date="2019-11" db="EMBL/GenBank/DDBJ databases">
        <authorList>
            <person name="Feng L."/>
        </authorList>
    </citation>
    <scope>NUCLEOTIDE SEQUENCE</scope>
    <source>
        <strain evidence="7">RgnavusLFYP19</strain>
    </source>
</reference>
<dbReference type="GO" id="GO:0009341">
    <property type="term" value="C:beta-galactosidase complex"/>
    <property type="evidence" value="ECO:0007669"/>
    <property type="project" value="TreeGrafter"/>
</dbReference>
<dbReference type="EC" id="3.2.1.23" evidence="3"/>
<accession>A0A6N3F8M3</accession>
<dbReference type="SUPFAM" id="SSF49785">
    <property type="entry name" value="Galactose-binding domain-like"/>
    <property type="match status" value="1"/>
</dbReference>
<feature type="domain" description="Glycosyl hydrolases family 2 sugar binding" evidence="6">
    <location>
        <begin position="1"/>
        <end position="167"/>
    </location>
</feature>
<sequence length="175" mass="20159">MNGIWKFQYSVNAKKRPVSFYENGYDISGFDEIQVPQHIELAGYDKIHYINTMYPWEGHEYRRPAGTCNHIGEGMFSEASYNPTGSYVRFFDLEEALIGKRVILSFEGAEQAIYVWINGEFVGYAEDSFTVSEFDITPYVKETGNRLCVEVHKRSTAAFLEDQDFFSDSLDCSEM</sequence>
<protein>
    <recommendedName>
        <fullName evidence="3">beta-galactosidase</fullName>
        <ecNumber evidence="3">3.2.1.23</ecNumber>
    </recommendedName>
</protein>
<dbReference type="GO" id="GO:0005990">
    <property type="term" value="P:lactose catabolic process"/>
    <property type="evidence" value="ECO:0007669"/>
    <property type="project" value="TreeGrafter"/>
</dbReference>
<keyword evidence="4 7" id="KW-0378">Hydrolase</keyword>
<evidence type="ECO:0000313" key="7">
    <source>
        <dbReference type="EMBL" id="VYU48402.1"/>
    </source>
</evidence>
<gene>
    <name evidence="7" type="primary">lacL_1</name>
    <name evidence="7" type="ORF">RGLFYP19_02450</name>
</gene>
<dbReference type="AlphaFoldDB" id="A0A6N3F8M3"/>
<name>A0A6N3F8M3_MEDGN</name>
<evidence type="ECO:0000256" key="1">
    <source>
        <dbReference type="ARBA" id="ARBA00001412"/>
    </source>
</evidence>
<dbReference type="Gene3D" id="2.60.120.260">
    <property type="entry name" value="Galactose-binding domain-like"/>
    <property type="match status" value="1"/>
</dbReference>
<dbReference type="PANTHER" id="PTHR46323:SF2">
    <property type="entry name" value="BETA-GALACTOSIDASE"/>
    <property type="match status" value="1"/>
</dbReference>
<dbReference type="EMBL" id="CACRUK010000041">
    <property type="protein sequence ID" value="VYU48402.1"/>
    <property type="molecule type" value="Genomic_DNA"/>
</dbReference>
<dbReference type="GO" id="GO:0004565">
    <property type="term" value="F:beta-galactosidase activity"/>
    <property type="evidence" value="ECO:0007669"/>
    <property type="project" value="UniProtKB-EC"/>
</dbReference>
<dbReference type="PANTHER" id="PTHR46323">
    <property type="entry name" value="BETA-GALACTOSIDASE"/>
    <property type="match status" value="1"/>
</dbReference>
<proteinExistence type="inferred from homology"/>
<comment type="catalytic activity">
    <reaction evidence="1">
        <text>Hydrolysis of terminal non-reducing beta-D-galactose residues in beta-D-galactosides.</text>
        <dbReference type="EC" id="3.2.1.23"/>
    </reaction>
</comment>
<comment type="similarity">
    <text evidence="2">Belongs to the glycosyl hydrolase 2 family.</text>
</comment>
<dbReference type="InterPro" id="IPR008979">
    <property type="entry name" value="Galactose-bd-like_sf"/>
</dbReference>